<dbReference type="InterPro" id="IPR038377">
    <property type="entry name" value="Na/Glc_symporter_sf"/>
</dbReference>
<keyword evidence="3" id="KW-0813">Transport</keyword>
<keyword evidence="6 8" id="KW-0472">Membrane</keyword>
<feature type="transmembrane region" description="Helical" evidence="8">
    <location>
        <begin position="431"/>
        <end position="454"/>
    </location>
</feature>
<proteinExistence type="inferred from homology"/>
<evidence type="ECO:0000256" key="5">
    <source>
        <dbReference type="ARBA" id="ARBA00022989"/>
    </source>
</evidence>
<evidence type="ECO:0000256" key="3">
    <source>
        <dbReference type="ARBA" id="ARBA00022448"/>
    </source>
</evidence>
<comment type="subcellular location">
    <subcellularLocation>
        <location evidence="1">Membrane</location>
        <topology evidence="1">Multi-pass membrane protein</topology>
    </subcellularLocation>
</comment>
<accession>A0A6J4SXZ9</accession>
<feature type="transmembrane region" description="Helical" evidence="8">
    <location>
        <begin position="246"/>
        <end position="270"/>
    </location>
</feature>
<feature type="transmembrane region" description="Helical" evidence="8">
    <location>
        <begin position="327"/>
        <end position="356"/>
    </location>
</feature>
<evidence type="ECO:0000256" key="2">
    <source>
        <dbReference type="ARBA" id="ARBA00006434"/>
    </source>
</evidence>
<feature type="transmembrane region" description="Helical" evidence="8">
    <location>
        <begin position="162"/>
        <end position="180"/>
    </location>
</feature>
<comment type="similarity">
    <text evidence="2 7">Belongs to the sodium:solute symporter (SSF) (TC 2.A.21) family.</text>
</comment>
<dbReference type="Gene3D" id="1.20.1730.10">
    <property type="entry name" value="Sodium/glucose cotransporter"/>
    <property type="match status" value="1"/>
</dbReference>
<sequence>MSQPITLAVFAAVLGAASLLALRGARGAGRREDATLAGWSLADRRLGPGMSWFVLGGAIFTAYTFVAVPGLVFGVGGLGLFALAYTIVVFPIAFLVLPRLWLVAARNGCVTVADLVRARLGSPVLALVVALTGILATMPYIALQLLGIRALLSALGIAPDGLAGDAVLAAAFGVLALATYRTGLRAPARIAILKGVLVLGATALLSAAAWTAVGGPAAGFEAAAPALAAKTGGAGDVLLGPGLASAYWTLALGSALALLVYPHVTTCAFAARDEDVLRRCAVTLPAWTLVLGLLAILGIAAVAAGVTTPPGRGELALPLLALEVLPGWAAGLVLGALAIGALVPAAIMSVAVASLFTRNVYVEFLHPDATSEHELHVARLVSVVVKLGALAFVFGLRTQDAINLQLLGGVWIMQTLPAVVLALYTRRLHRWGLLAGWAVGMAAGTGLVAANGFVPVVGLSVAGMELQVYGALLALGLNLAVASVLTPLLDRLG</sequence>
<dbReference type="PANTHER" id="PTHR48086">
    <property type="entry name" value="SODIUM/PROLINE SYMPORTER-RELATED"/>
    <property type="match status" value="1"/>
</dbReference>
<dbReference type="Pfam" id="PF00474">
    <property type="entry name" value="SSF"/>
    <property type="match status" value="1"/>
</dbReference>
<feature type="transmembrane region" description="Helical" evidence="8">
    <location>
        <begin position="72"/>
        <end position="97"/>
    </location>
</feature>
<dbReference type="GO" id="GO:0005886">
    <property type="term" value="C:plasma membrane"/>
    <property type="evidence" value="ECO:0007669"/>
    <property type="project" value="TreeGrafter"/>
</dbReference>
<dbReference type="EMBL" id="CADCVO010000424">
    <property type="protein sequence ID" value="CAA9508191.1"/>
    <property type="molecule type" value="Genomic_DNA"/>
</dbReference>
<evidence type="ECO:0000256" key="8">
    <source>
        <dbReference type="SAM" id="Phobius"/>
    </source>
</evidence>
<feature type="transmembrane region" description="Helical" evidence="8">
    <location>
        <begin position="282"/>
        <end position="307"/>
    </location>
</feature>
<protein>
    <submittedName>
        <fullName evidence="9">Na+/solute symporter</fullName>
    </submittedName>
</protein>
<feature type="transmembrane region" description="Helical" evidence="8">
    <location>
        <begin position="6"/>
        <end position="25"/>
    </location>
</feature>
<dbReference type="InterPro" id="IPR050277">
    <property type="entry name" value="Sodium:Solute_Symporter"/>
</dbReference>
<dbReference type="PROSITE" id="PS50283">
    <property type="entry name" value="NA_SOLUT_SYMP_3"/>
    <property type="match status" value="1"/>
</dbReference>
<evidence type="ECO:0000313" key="9">
    <source>
        <dbReference type="EMBL" id="CAA9508191.1"/>
    </source>
</evidence>
<evidence type="ECO:0000256" key="1">
    <source>
        <dbReference type="ARBA" id="ARBA00004141"/>
    </source>
</evidence>
<feature type="non-terminal residue" evidence="9">
    <location>
        <position position="493"/>
    </location>
</feature>
<name>A0A6J4SXZ9_9ACTN</name>
<dbReference type="PANTHER" id="PTHR48086:SF8">
    <property type="entry name" value="MONOCARBOXYLIC ACID PERMEASE"/>
    <property type="match status" value="1"/>
</dbReference>
<keyword evidence="5 8" id="KW-1133">Transmembrane helix</keyword>
<feature type="transmembrane region" description="Helical" evidence="8">
    <location>
        <begin position="466"/>
        <end position="489"/>
    </location>
</feature>
<dbReference type="InterPro" id="IPR001734">
    <property type="entry name" value="Na/solute_symporter"/>
</dbReference>
<gene>
    <name evidence="9" type="ORF">AVDCRST_MAG13-2652</name>
</gene>
<feature type="transmembrane region" description="Helical" evidence="8">
    <location>
        <begin position="124"/>
        <end position="142"/>
    </location>
</feature>
<feature type="transmembrane region" description="Helical" evidence="8">
    <location>
        <begin position="46"/>
        <end position="66"/>
    </location>
</feature>
<reference evidence="9" key="1">
    <citation type="submission" date="2020-02" db="EMBL/GenBank/DDBJ databases">
        <authorList>
            <person name="Meier V. D."/>
        </authorList>
    </citation>
    <scope>NUCLEOTIDE SEQUENCE</scope>
    <source>
        <strain evidence="9">AVDCRST_MAG13</strain>
    </source>
</reference>
<feature type="transmembrane region" description="Helical" evidence="8">
    <location>
        <begin position="377"/>
        <end position="396"/>
    </location>
</feature>
<dbReference type="GO" id="GO:0022857">
    <property type="term" value="F:transmembrane transporter activity"/>
    <property type="evidence" value="ECO:0007669"/>
    <property type="project" value="InterPro"/>
</dbReference>
<keyword evidence="4 8" id="KW-0812">Transmembrane</keyword>
<evidence type="ECO:0000256" key="6">
    <source>
        <dbReference type="ARBA" id="ARBA00023136"/>
    </source>
</evidence>
<feature type="transmembrane region" description="Helical" evidence="8">
    <location>
        <begin position="402"/>
        <end position="424"/>
    </location>
</feature>
<evidence type="ECO:0000256" key="7">
    <source>
        <dbReference type="RuleBase" id="RU362091"/>
    </source>
</evidence>
<feature type="transmembrane region" description="Helical" evidence="8">
    <location>
        <begin position="192"/>
        <end position="213"/>
    </location>
</feature>
<evidence type="ECO:0000256" key="4">
    <source>
        <dbReference type="ARBA" id="ARBA00022692"/>
    </source>
</evidence>
<organism evidence="9">
    <name type="scientific">uncultured Solirubrobacteraceae bacterium</name>
    <dbReference type="NCBI Taxonomy" id="1162706"/>
    <lineage>
        <taxon>Bacteria</taxon>
        <taxon>Bacillati</taxon>
        <taxon>Actinomycetota</taxon>
        <taxon>Thermoleophilia</taxon>
        <taxon>Solirubrobacterales</taxon>
        <taxon>Solirubrobacteraceae</taxon>
        <taxon>environmental samples</taxon>
    </lineage>
</organism>
<dbReference type="AlphaFoldDB" id="A0A6J4SXZ9"/>